<gene>
    <name evidence="2" type="ORF">BDQ12DRAFT_732027</name>
</gene>
<dbReference type="AlphaFoldDB" id="A0A5C3MCA2"/>
<feature type="region of interest" description="Disordered" evidence="1">
    <location>
        <begin position="222"/>
        <end position="565"/>
    </location>
</feature>
<evidence type="ECO:0000313" key="2">
    <source>
        <dbReference type="EMBL" id="TFK42373.1"/>
    </source>
</evidence>
<dbReference type="Proteomes" id="UP000308652">
    <property type="component" value="Unassembled WGS sequence"/>
</dbReference>
<feature type="region of interest" description="Disordered" evidence="1">
    <location>
        <begin position="634"/>
        <end position="768"/>
    </location>
</feature>
<protein>
    <recommendedName>
        <fullName evidence="4">BRCT domain-containing protein</fullName>
    </recommendedName>
</protein>
<name>A0A5C3MCA2_9AGAR</name>
<dbReference type="EMBL" id="ML213592">
    <property type="protein sequence ID" value="TFK42373.1"/>
    <property type="molecule type" value="Genomic_DNA"/>
</dbReference>
<dbReference type="OrthoDB" id="435460at2759"/>
<evidence type="ECO:0000313" key="3">
    <source>
        <dbReference type="Proteomes" id="UP000308652"/>
    </source>
</evidence>
<organism evidence="2 3">
    <name type="scientific">Crucibulum laeve</name>
    <dbReference type="NCBI Taxonomy" id="68775"/>
    <lineage>
        <taxon>Eukaryota</taxon>
        <taxon>Fungi</taxon>
        <taxon>Dikarya</taxon>
        <taxon>Basidiomycota</taxon>
        <taxon>Agaricomycotina</taxon>
        <taxon>Agaricomycetes</taxon>
        <taxon>Agaricomycetidae</taxon>
        <taxon>Agaricales</taxon>
        <taxon>Agaricineae</taxon>
        <taxon>Nidulariaceae</taxon>
        <taxon>Crucibulum</taxon>
    </lineage>
</organism>
<feature type="compositionally biased region" description="Polar residues" evidence="1">
    <location>
        <begin position="349"/>
        <end position="365"/>
    </location>
</feature>
<sequence length="768" mass="85608">MAHSHYSEDEDDKRLLFEDENGFGIGFFLHKSIKSADQQKKLIQDIEENGGAILDNVRDANTVLVHPMFNLRDALQTAYHIDDDKHIRNTTVEPASFIQKCIRENRFCHRVRAKEGMGGVGPGHTRTPFTDDDVARLCNFIARKLPNKTAGGRLGTTMYRELEIAGSLRDETSYARRHTAQSWKEHYKKNQDLLDPIIDEIVAREKPPAAQVYFRDRNAKKGWRSHNRAVEEEDDEEGEPPRRKEGEEEEEEEEEGPEYGNEITFVNSRRQSSGSGRKRHHDASIEPPTPKRRRTQAQSFNSQSGNRYRHGPDAAGNQSSDDQDGPENDDSRPPSPTLVNQEEQRQKSHSTPRQAAQSQRTSPGVSSLKPRSARRPHNSINSPNPPPRNNSNPRQSKVIDILDDEGNDAQAGPSIHSNPPGIRRSKKATQAEPSQVLVAELSPSRNTGPSRQTSNNNAQVVLSSVSPAQPMQPKKGKRAANKKASAAPRPVEAPYHNTRSRSRSVEPSMLPPIKPRGKEKSKKLAQEQERNEQGGGPAFEPQLEGIREDMDMGDPPAAAETPSVPIAQTLEEEMDVADLLINDQSLSVRSVSVQQESLDSDDAQTNRILRASQVQQRRNVPIVPSSLFQDINPEDMLARFQSENAPRYSLPPAPPTAGPSKRNAELRKEGGRPRHSEPSALPPARNRDGSVLSQNAFFTPQRRSPMKAKIASNSSEESFPLSGTRASAVKKQLRQEEKQTPYTPPAGTKAALYASDTTKRRLRSRNPY</sequence>
<accession>A0A5C3MCA2</accession>
<evidence type="ECO:0008006" key="4">
    <source>
        <dbReference type="Google" id="ProtNLM"/>
    </source>
</evidence>
<dbReference type="CDD" id="cd11655">
    <property type="entry name" value="rap1_myb-like"/>
    <property type="match status" value="1"/>
</dbReference>
<dbReference type="STRING" id="68775.A0A5C3MCA2"/>
<feature type="compositionally biased region" description="Basic and acidic residues" evidence="1">
    <location>
        <begin position="662"/>
        <end position="677"/>
    </location>
</feature>
<reference evidence="2 3" key="1">
    <citation type="journal article" date="2019" name="Nat. Ecol. Evol.">
        <title>Megaphylogeny resolves global patterns of mushroom evolution.</title>
        <authorList>
            <person name="Varga T."/>
            <person name="Krizsan K."/>
            <person name="Foldi C."/>
            <person name="Dima B."/>
            <person name="Sanchez-Garcia M."/>
            <person name="Sanchez-Ramirez S."/>
            <person name="Szollosi G.J."/>
            <person name="Szarkandi J.G."/>
            <person name="Papp V."/>
            <person name="Albert L."/>
            <person name="Andreopoulos W."/>
            <person name="Angelini C."/>
            <person name="Antonin V."/>
            <person name="Barry K.W."/>
            <person name="Bougher N.L."/>
            <person name="Buchanan P."/>
            <person name="Buyck B."/>
            <person name="Bense V."/>
            <person name="Catcheside P."/>
            <person name="Chovatia M."/>
            <person name="Cooper J."/>
            <person name="Damon W."/>
            <person name="Desjardin D."/>
            <person name="Finy P."/>
            <person name="Geml J."/>
            <person name="Haridas S."/>
            <person name="Hughes K."/>
            <person name="Justo A."/>
            <person name="Karasinski D."/>
            <person name="Kautmanova I."/>
            <person name="Kiss B."/>
            <person name="Kocsube S."/>
            <person name="Kotiranta H."/>
            <person name="LaButti K.M."/>
            <person name="Lechner B.E."/>
            <person name="Liimatainen K."/>
            <person name="Lipzen A."/>
            <person name="Lukacs Z."/>
            <person name="Mihaltcheva S."/>
            <person name="Morgado L.N."/>
            <person name="Niskanen T."/>
            <person name="Noordeloos M.E."/>
            <person name="Ohm R.A."/>
            <person name="Ortiz-Santana B."/>
            <person name="Ovrebo C."/>
            <person name="Racz N."/>
            <person name="Riley R."/>
            <person name="Savchenko A."/>
            <person name="Shiryaev A."/>
            <person name="Soop K."/>
            <person name="Spirin V."/>
            <person name="Szebenyi C."/>
            <person name="Tomsovsky M."/>
            <person name="Tulloss R.E."/>
            <person name="Uehling J."/>
            <person name="Grigoriev I.V."/>
            <person name="Vagvolgyi C."/>
            <person name="Papp T."/>
            <person name="Martin F.M."/>
            <person name="Miettinen O."/>
            <person name="Hibbett D.S."/>
            <person name="Nagy L.G."/>
        </authorList>
    </citation>
    <scope>NUCLEOTIDE SEQUENCE [LARGE SCALE GENOMIC DNA]</scope>
    <source>
        <strain evidence="2 3">CBS 166.37</strain>
    </source>
</reference>
<feature type="compositionally biased region" description="Polar residues" evidence="1">
    <location>
        <begin position="691"/>
        <end position="702"/>
    </location>
</feature>
<dbReference type="Gene3D" id="1.10.10.60">
    <property type="entry name" value="Homeodomain-like"/>
    <property type="match status" value="1"/>
</dbReference>
<feature type="compositionally biased region" description="Polar residues" evidence="1">
    <location>
        <begin position="296"/>
        <end position="306"/>
    </location>
</feature>
<evidence type="ECO:0000256" key="1">
    <source>
        <dbReference type="SAM" id="MobiDB-lite"/>
    </source>
</evidence>
<feature type="compositionally biased region" description="Acidic residues" evidence="1">
    <location>
        <begin position="247"/>
        <end position="257"/>
    </location>
</feature>
<keyword evidence="3" id="KW-1185">Reference proteome</keyword>
<proteinExistence type="predicted"/>
<feature type="compositionally biased region" description="Basic and acidic residues" evidence="1">
    <location>
        <begin position="516"/>
        <end position="532"/>
    </location>
</feature>
<feature type="compositionally biased region" description="Polar residues" evidence="1">
    <location>
        <begin position="443"/>
        <end position="469"/>
    </location>
</feature>